<dbReference type="Proteomes" id="UP000887565">
    <property type="component" value="Unplaced"/>
</dbReference>
<dbReference type="InterPro" id="IPR016050">
    <property type="entry name" value="Proteasome_bsu_CS"/>
</dbReference>
<dbReference type="AlphaFoldDB" id="A0A915IM23"/>
<evidence type="ECO:0000256" key="1">
    <source>
        <dbReference type="ARBA" id="ARBA00022490"/>
    </source>
</evidence>
<evidence type="ECO:0000256" key="2">
    <source>
        <dbReference type="ARBA" id="ARBA00022942"/>
    </source>
</evidence>
<proteinExistence type="inferred from homology"/>
<keyword evidence="2 6" id="KW-0647">Proteasome</keyword>
<dbReference type="SUPFAM" id="SSF56235">
    <property type="entry name" value="N-terminal nucleophile aminohydrolases (Ntn hydrolases)"/>
    <property type="match status" value="1"/>
</dbReference>
<evidence type="ECO:0000256" key="4">
    <source>
        <dbReference type="ARBA" id="ARBA00024953"/>
    </source>
</evidence>
<keyword evidence="7" id="KW-1185">Reference proteome</keyword>
<dbReference type="PIRSF" id="PIRSF001213">
    <property type="entry name" value="Psome_endopept_beta"/>
    <property type="match status" value="1"/>
</dbReference>
<dbReference type="WBParaSite" id="nRc.2.0.1.t14513-RA">
    <property type="protein sequence ID" value="nRc.2.0.1.t14513-RA"/>
    <property type="gene ID" value="nRc.2.0.1.g14513"/>
</dbReference>
<comment type="subunit">
    <text evidence="5">The 26S proteasome consists of a 20S proteasome core and two 19S regulatory subunits. The 20S proteasome core is composed of 28 subunits that are arranged in four stacked rings, resulting in a barrel-shaped structure. The two end rings are each formed by seven alpha subunits, and the two central rings are each formed by seven beta subunits. The catalytic chamber with the active sites is on the inside of the barrel.</text>
</comment>
<reference evidence="8" key="1">
    <citation type="submission" date="2022-11" db="UniProtKB">
        <authorList>
            <consortium name="WormBaseParasite"/>
        </authorList>
    </citation>
    <scope>IDENTIFICATION</scope>
</reference>
<accession>A0A915IM23</accession>
<comment type="similarity">
    <text evidence="6">Belongs to the peptidase T1B family.</text>
</comment>
<evidence type="ECO:0000313" key="8">
    <source>
        <dbReference type="WBParaSite" id="nRc.2.0.1.t14513-RA"/>
    </source>
</evidence>
<dbReference type="InterPro" id="IPR029055">
    <property type="entry name" value="Ntn_hydrolases_N"/>
</dbReference>
<name>A0A915IM23_ROMCU</name>
<dbReference type="InterPro" id="IPR001353">
    <property type="entry name" value="Proteasome_sua/b"/>
</dbReference>
<comment type="function">
    <text evidence="4">Non-catalytic component of the proteasome, a multicatalytic proteinase complex which is characterized by its ability to cleave peptides with Arg, Phe, Tyr, Leu, and Glu adjacent to the leaving group at neutral or slightly basic pH. The proteasome has an ATP-dependent proteolytic activity.</text>
</comment>
<dbReference type="Gene3D" id="3.60.20.10">
    <property type="entry name" value="Glutamine Phosphoribosylpyrophosphate, subunit 1, domain 1"/>
    <property type="match status" value="1"/>
</dbReference>
<dbReference type="PANTHER" id="PTHR32194:SF6">
    <property type="entry name" value="PROTEASOME SUBUNIT BETA"/>
    <property type="match status" value="1"/>
</dbReference>
<keyword evidence="1 6" id="KW-0963">Cytoplasm</keyword>
<sequence length="245" mass="27792">MTVDLNQANNLAKNPVNTGTSVLAIKFDGGVAMAADTLASFGSMARYGKVSRIFDANRRTLLGVSGDYADFQYLKRHLQAKIMDDQRLDDTHEFNPSAIYNWLSCVLYDRRSEFNPLFNQYVIGGLNKMNGETKPFLGTVNKLGVTYESSFIVSGLGNFMVQQILENEYKKVKSAKSGDTLLTKKEAVELLRNCMTILFYRDARAHTNISAEYDGFPIRMILVVLRWEKFLLFSVNYYINKYTSC</sequence>
<comment type="subcellular location">
    <subcellularLocation>
        <location evidence="6">Cytoplasm</location>
    </subcellularLocation>
    <subcellularLocation>
        <location evidence="6">Nucleus</location>
    </subcellularLocation>
</comment>
<dbReference type="OMA" id="FHDVQMY"/>
<protein>
    <recommendedName>
        <fullName evidence="6">Proteasome subunit beta</fullName>
    </recommendedName>
</protein>
<dbReference type="PANTHER" id="PTHR32194">
    <property type="entry name" value="METALLOPROTEASE TLDD"/>
    <property type="match status" value="1"/>
</dbReference>
<dbReference type="CDD" id="cd03760">
    <property type="entry name" value="proteasome_beta_type_4"/>
    <property type="match status" value="1"/>
</dbReference>
<dbReference type="GO" id="GO:0051603">
    <property type="term" value="P:proteolysis involved in protein catabolic process"/>
    <property type="evidence" value="ECO:0007669"/>
    <property type="project" value="InterPro"/>
</dbReference>
<dbReference type="InterPro" id="IPR023333">
    <property type="entry name" value="Proteasome_suB-type"/>
</dbReference>
<dbReference type="GO" id="GO:0019774">
    <property type="term" value="C:proteasome core complex, beta-subunit complex"/>
    <property type="evidence" value="ECO:0007669"/>
    <property type="project" value="UniProtKB-UniRule"/>
</dbReference>
<evidence type="ECO:0000313" key="7">
    <source>
        <dbReference type="Proteomes" id="UP000887565"/>
    </source>
</evidence>
<dbReference type="InterPro" id="IPR016295">
    <property type="entry name" value="Proteasome_beta4"/>
</dbReference>
<dbReference type="Pfam" id="PF00227">
    <property type="entry name" value="Proteasome"/>
    <property type="match status" value="1"/>
</dbReference>
<evidence type="ECO:0000256" key="5">
    <source>
        <dbReference type="ARBA" id="ARBA00026071"/>
    </source>
</evidence>
<dbReference type="PROSITE" id="PS00854">
    <property type="entry name" value="PROTEASOME_BETA_1"/>
    <property type="match status" value="1"/>
</dbReference>
<dbReference type="GO" id="GO:0005737">
    <property type="term" value="C:cytoplasm"/>
    <property type="evidence" value="ECO:0007669"/>
    <property type="project" value="UniProtKB-SubCell"/>
</dbReference>
<evidence type="ECO:0000256" key="3">
    <source>
        <dbReference type="ARBA" id="ARBA00023242"/>
    </source>
</evidence>
<organism evidence="7 8">
    <name type="scientific">Romanomermis culicivorax</name>
    <name type="common">Nematode worm</name>
    <dbReference type="NCBI Taxonomy" id="13658"/>
    <lineage>
        <taxon>Eukaryota</taxon>
        <taxon>Metazoa</taxon>
        <taxon>Ecdysozoa</taxon>
        <taxon>Nematoda</taxon>
        <taxon>Enoplea</taxon>
        <taxon>Dorylaimia</taxon>
        <taxon>Mermithida</taxon>
        <taxon>Mermithoidea</taxon>
        <taxon>Mermithidae</taxon>
        <taxon>Romanomermis</taxon>
    </lineage>
</organism>
<dbReference type="GO" id="GO:0005634">
    <property type="term" value="C:nucleus"/>
    <property type="evidence" value="ECO:0007669"/>
    <property type="project" value="UniProtKB-SubCell"/>
</dbReference>
<evidence type="ECO:0000256" key="6">
    <source>
        <dbReference type="PIRNR" id="PIRNR001213"/>
    </source>
</evidence>
<keyword evidence="3 6" id="KW-0539">Nucleus</keyword>